<reference evidence="1" key="1">
    <citation type="submission" date="2022-10" db="EMBL/GenBank/DDBJ databases">
        <authorList>
            <person name="Chen Y."/>
            <person name="Dougan E. K."/>
            <person name="Chan C."/>
            <person name="Rhodes N."/>
            <person name="Thang M."/>
        </authorList>
    </citation>
    <scope>NUCLEOTIDE SEQUENCE</scope>
</reference>
<proteinExistence type="predicted"/>
<accession>A0A9P1FZK1</accession>
<dbReference type="Proteomes" id="UP001152797">
    <property type="component" value="Unassembled WGS sequence"/>
</dbReference>
<dbReference type="EMBL" id="CAMXCT030001664">
    <property type="protein sequence ID" value="CAL4779344.1"/>
    <property type="molecule type" value="Genomic_DNA"/>
</dbReference>
<protein>
    <submittedName>
        <fullName evidence="1">Uncharacterized protein</fullName>
    </submittedName>
</protein>
<evidence type="ECO:0000313" key="3">
    <source>
        <dbReference type="Proteomes" id="UP001152797"/>
    </source>
</evidence>
<evidence type="ECO:0000313" key="2">
    <source>
        <dbReference type="EMBL" id="CAL1145407.1"/>
    </source>
</evidence>
<dbReference type="EMBL" id="CAMXCT020001664">
    <property type="protein sequence ID" value="CAL1145407.1"/>
    <property type="molecule type" value="Genomic_DNA"/>
</dbReference>
<dbReference type="AlphaFoldDB" id="A0A9P1FZK1"/>
<dbReference type="EMBL" id="CAMXCT010001664">
    <property type="protein sequence ID" value="CAI3992032.1"/>
    <property type="molecule type" value="Genomic_DNA"/>
</dbReference>
<reference evidence="2" key="2">
    <citation type="submission" date="2024-04" db="EMBL/GenBank/DDBJ databases">
        <authorList>
            <person name="Chen Y."/>
            <person name="Shah S."/>
            <person name="Dougan E. K."/>
            <person name="Thang M."/>
            <person name="Chan C."/>
        </authorList>
    </citation>
    <scope>NUCLEOTIDE SEQUENCE [LARGE SCALE GENOMIC DNA]</scope>
</reference>
<sequence>MPDRLAAAIWELGPEIFRWFFMGDMSPADVKSFWDHTAETSAWFREHPLATFPNREKLIPFAFYGDEVNVYTNAEMGSLEVLCWSSDLSFKHPPMARYLLLCVYSSHTASDYTYTDLMTAIIARVKDMVDPNKTFPWSKQFQFMFSSCQGDLKWLNEKHGMHIYTRNYFCSWCKCCKKHQDVRYTLGDMRETALHRQTRVSHADFLRDTPPDARSVIFGVPGAHLSRMLHDVAHSQLLGTGKVTNGYLQALDYNYRSTVSKRVAERYLAKLGLFIVTRYALG</sequence>
<keyword evidence="3" id="KW-1185">Reference proteome</keyword>
<organism evidence="1">
    <name type="scientific">Cladocopium goreaui</name>
    <dbReference type="NCBI Taxonomy" id="2562237"/>
    <lineage>
        <taxon>Eukaryota</taxon>
        <taxon>Sar</taxon>
        <taxon>Alveolata</taxon>
        <taxon>Dinophyceae</taxon>
        <taxon>Suessiales</taxon>
        <taxon>Symbiodiniaceae</taxon>
        <taxon>Cladocopium</taxon>
    </lineage>
</organism>
<comment type="caution">
    <text evidence="1">The sequence shown here is derived from an EMBL/GenBank/DDBJ whole genome shotgun (WGS) entry which is preliminary data.</text>
</comment>
<evidence type="ECO:0000313" key="1">
    <source>
        <dbReference type="EMBL" id="CAI3992032.1"/>
    </source>
</evidence>
<name>A0A9P1FZK1_9DINO</name>
<gene>
    <name evidence="1" type="ORF">C1SCF055_LOCUS18887</name>
</gene>